<comment type="caution">
    <text evidence="3">The sequence shown here is derived from an EMBL/GenBank/DDBJ whole genome shotgun (WGS) entry which is preliminary data.</text>
</comment>
<feature type="transmembrane region" description="Helical" evidence="2">
    <location>
        <begin position="53"/>
        <end position="72"/>
    </location>
</feature>
<keyword evidence="4" id="KW-1185">Reference proteome</keyword>
<sequence>MAFGGAALKFIATALYALEFCCAAVILGIYSYFLSVQADRNVTIPRWQQAVEGMSGATVLYTIAAVVFTCCLGGKSFFALLGLIFNVLCCGAMIAIAVLTRHGASSCTGNVNTPIGNGPSNSRQGFGSNDQGDQITYASSLGTACRLNTACFAVAIIGAFLFLISIPVQILLGRHHKKEKRFGPGPDNGYTKGTGNKFWQRKKRNNELRDPEVAAVPVTTTTGHAALAPGARDYRPSHDTHMTGSTVAPPHGTATNGPLDNHAYSKPVTGGYHTAPQGTFVPHVTPGTNY</sequence>
<reference evidence="3" key="1">
    <citation type="submission" date="2022-10" db="EMBL/GenBank/DDBJ databases">
        <title>Tapping the CABI collections for fungal endophytes: first genome assemblies for Collariella, Neodidymelliopsis, Ascochyta clinopodiicola, Didymella pomorum, Didymosphaeria variabile, Neocosmospora piperis and Neocucurbitaria cava.</title>
        <authorList>
            <person name="Hill R."/>
        </authorList>
    </citation>
    <scope>NUCLEOTIDE SEQUENCE</scope>
    <source>
        <strain evidence="3">IMI 360193</strain>
    </source>
</reference>
<feature type="region of interest" description="Disordered" evidence="1">
    <location>
        <begin position="179"/>
        <end position="290"/>
    </location>
</feature>
<protein>
    <submittedName>
        <fullName evidence="3">Uncharacterized protein</fullName>
    </submittedName>
</protein>
<feature type="compositionally biased region" description="Basic and acidic residues" evidence="1">
    <location>
        <begin position="232"/>
        <end position="241"/>
    </location>
</feature>
<name>A0A9W8X494_9PLEO</name>
<feature type="transmembrane region" description="Helical" evidence="2">
    <location>
        <begin position="12"/>
        <end position="33"/>
    </location>
</feature>
<evidence type="ECO:0000256" key="1">
    <source>
        <dbReference type="SAM" id="MobiDB-lite"/>
    </source>
</evidence>
<keyword evidence="2" id="KW-0472">Membrane</keyword>
<keyword evidence="2" id="KW-1133">Transmembrane helix</keyword>
<organism evidence="3 4">
    <name type="scientific">Didymella glomerata</name>
    <dbReference type="NCBI Taxonomy" id="749621"/>
    <lineage>
        <taxon>Eukaryota</taxon>
        <taxon>Fungi</taxon>
        <taxon>Dikarya</taxon>
        <taxon>Ascomycota</taxon>
        <taxon>Pezizomycotina</taxon>
        <taxon>Dothideomycetes</taxon>
        <taxon>Pleosporomycetidae</taxon>
        <taxon>Pleosporales</taxon>
        <taxon>Pleosporineae</taxon>
        <taxon>Didymellaceae</taxon>
        <taxon>Didymella</taxon>
    </lineage>
</organism>
<proteinExistence type="predicted"/>
<feature type="compositionally biased region" description="Low complexity" evidence="1">
    <location>
        <begin position="213"/>
        <end position="226"/>
    </location>
</feature>
<evidence type="ECO:0000256" key="2">
    <source>
        <dbReference type="SAM" id="Phobius"/>
    </source>
</evidence>
<dbReference type="OrthoDB" id="5342507at2759"/>
<evidence type="ECO:0000313" key="3">
    <source>
        <dbReference type="EMBL" id="KAJ4340732.1"/>
    </source>
</evidence>
<evidence type="ECO:0000313" key="4">
    <source>
        <dbReference type="Proteomes" id="UP001140562"/>
    </source>
</evidence>
<dbReference type="EMBL" id="JAPEUV010000015">
    <property type="protein sequence ID" value="KAJ4340732.1"/>
    <property type="molecule type" value="Genomic_DNA"/>
</dbReference>
<accession>A0A9W8X494</accession>
<feature type="transmembrane region" description="Helical" evidence="2">
    <location>
        <begin position="147"/>
        <end position="172"/>
    </location>
</feature>
<dbReference type="Proteomes" id="UP001140562">
    <property type="component" value="Unassembled WGS sequence"/>
</dbReference>
<dbReference type="AlphaFoldDB" id="A0A9W8X494"/>
<keyword evidence="2" id="KW-0812">Transmembrane</keyword>
<gene>
    <name evidence="3" type="ORF">N0V87_002394</name>
</gene>
<feature type="transmembrane region" description="Helical" evidence="2">
    <location>
        <begin position="77"/>
        <end position="99"/>
    </location>
</feature>